<feature type="non-terminal residue" evidence="1">
    <location>
        <position position="1"/>
    </location>
</feature>
<keyword evidence="2" id="KW-1185">Reference proteome</keyword>
<dbReference type="AlphaFoldDB" id="A0A1T2KU17"/>
<organism evidence="1 2">
    <name type="scientific">Solemya elarraichensis gill symbiont</name>
    <dbReference type="NCBI Taxonomy" id="1918949"/>
    <lineage>
        <taxon>Bacteria</taxon>
        <taxon>Pseudomonadati</taxon>
        <taxon>Pseudomonadota</taxon>
        <taxon>Gammaproteobacteria</taxon>
        <taxon>sulfur-oxidizing symbionts</taxon>
    </lineage>
</organism>
<name>A0A1T2KU17_9GAMM</name>
<proteinExistence type="predicted"/>
<protein>
    <submittedName>
        <fullName evidence="1">Uncharacterized protein</fullName>
    </submittedName>
</protein>
<dbReference type="EMBL" id="MPRK01000334">
    <property type="protein sequence ID" value="OOZ36358.1"/>
    <property type="molecule type" value="Genomic_DNA"/>
</dbReference>
<comment type="caution">
    <text evidence="1">The sequence shown here is derived from an EMBL/GenBank/DDBJ whole genome shotgun (WGS) entry which is preliminary data.</text>
</comment>
<reference evidence="1 2" key="1">
    <citation type="submission" date="2016-11" db="EMBL/GenBank/DDBJ databases">
        <title>Mixed transmission modes and dynamic genome evolution in an obligate animal-bacterial symbiosis.</title>
        <authorList>
            <person name="Russell S.L."/>
            <person name="Corbett-Detig R.B."/>
            <person name="Cavanaugh C.M."/>
        </authorList>
    </citation>
    <scope>NUCLEOTIDE SEQUENCE [LARGE SCALE GENOMIC DNA]</scope>
    <source>
        <strain evidence="1">Sp-SM6</strain>
    </source>
</reference>
<accession>A0A1T2KU17</accession>
<gene>
    <name evidence="1" type="ORF">BOW52_10845</name>
</gene>
<dbReference type="Proteomes" id="UP000190198">
    <property type="component" value="Unassembled WGS sequence"/>
</dbReference>
<evidence type="ECO:0000313" key="1">
    <source>
        <dbReference type="EMBL" id="OOZ36358.1"/>
    </source>
</evidence>
<sequence>QNFGLSPLLVPPEFIPEARPHFAFTPVILHISTFSLVEYSYRGEEGGNSNLYMVSIVSLKYILTEVKFQFNFNYNYHI</sequence>
<evidence type="ECO:0000313" key="2">
    <source>
        <dbReference type="Proteomes" id="UP000190198"/>
    </source>
</evidence>